<sequence length="102" mass="11602">HTRLERHRSLHFTPSCGGNCCFTIVRLWPRDAPVLKPVQFLRRSGGDFSPPRGGAVRLLPSTPVCRSTMRRTGRRARPDTSHVTELRPLGMTSGRTLRDRRQ</sequence>
<feature type="non-terminal residue" evidence="2">
    <location>
        <position position="1"/>
    </location>
</feature>
<dbReference type="Proteomes" id="UP000770717">
    <property type="component" value="Unassembled WGS sequence"/>
</dbReference>
<dbReference type="EMBL" id="WNTK01009067">
    <property type="protein sequence ID" value="KAG9462888.1"/>
    <property type="molecule type" value="Genomic_DNA"/>
</dbReference>
<feature type="region of interest" description="Disordered" evidence="1">
    <location>
        <begin position="68"/>
        <end position="102"/>
    </location>
</feature>
<accession>A0A8J6BHU7</accession>
<reference evidence="2" key="1">
    <citation type="thesis" date="2020" institute="ProQuest LLC" country="789 East Eisenhower Parkway, Ann Arbor, MI, USA">
        <title>Comparative Genomics and Chromosome Evolution.</title>
        <authorList>
            <person name="Mudd A.B."/>
        </authorList>
    </citation>
    <scope>NUCLEOTIDE SEQUENCE</scope>
    <source>
        <strain evidence="2">HN-11 Male</strain>
        <tissue evidence="2">Kidney and liver</tissue>
    </source>
</reference>
<evidence type="ECO:0000313" key="3">
    <source>
        <dbReference type="Proteomes" id="UP000770717"/>
    </source>
</evidence>
<evidence type="ECO:0000313" key="2">
    <source>
        <dbReference type="EMBL" id="KAG9462888.1"/>
    </source>
</evidence>
<name>A0A8J6BHU7_ELECQ</name>
<dbReference type="AlphaFoldDB" id="A0A8J6BHU7"/>
<comment type="caution">
    <text evidence="2">The sequence shown here is derived from an EMBL/GenBank/DDBJ whole genome shotgun (WGS) entry which is preliminary data.</text>
</comment>
<protein>
    <submittedName>
        <fullName evidence="2">Uncharacterized protein</fullName>
    </submittedName>
</protein>
<feature type="compositionally biased region" description="Basic and acidic residues" evidence="1">
    <location>
        <begin position="76"/>
        <end position="85"/>
    </location>
</feature>
<proteinExistence type="predicted"/>
<evidence type="ECO:0000256" key="1">
    <source>
        <dbReference type="SAM" id="MobiDB-lite"/>
    </source>
</evidence>
<organism evidence="2 3">
    <name type="scientific">Eleutherodactylus coqui</name>
    <name type="common">Puerto Rican coqui</name>
    <dbReference type="NCBI Taxonomy" id="57060"/>
    <lineage>
        <taxon>Eukaryota</taxon>
        <taxon>Metazoa</taxon>
        <taxon>Chordata</taxon>
        <taxon>Craniata</taxon>
        <taxon>Vertebrata</taxon>
        <taxon>Euteleostomi</taxon>
        <taxon>Amphibia</taxon>
        <taxon>Batrachia</taxon>
        <taxon>Anura</taxon>
        <taxon>Neobatrachia</taxon>
        <taxon>Hyloidea</taxon>
        <taxon>Eleutherodactylidae</taxon>
        <taxon>Eleutherodactylinae</taxon>
        <taxon>Eleutherodactylus</taxon>
        <taxon>Eleutherodactylus</taxon>
    </lineage>
</organism>
<gene>
    <name evidence="2" type="ORF">GDO78_022932</name>
</gene>
<keyword evidence="3" id="KW-1185">Reference proteome</keyword>